<dbReference type="PANTHER" id="PTHR43434">
    <property type="entry name" value="PHOSPHOGLYCOLATE PHOSPHATASE"/>
    <property type="match status" value="1"/>
</dbReference>
<dbReference type="InterPro" id="IPR023214">
    <property type="entry name" value="HAD_sf"/>
</dbReference>
<dbReference type="SFLD" id="SFLDS00003">
    <property type="entry name" value="Haloacid_Dehalogenase"/>
    <property type="match status" value="1"/>
</dbReference>
<name>A0ABP8BDG4_9ACTN</name>
<accession>A0ABP8BDG4</accession>
<organism evidence="1 2">
    <name type="scientific">Streptosporangium oxazolinicum</name>
    <dbReference type="NCBI Taxonomy" id="909287"/>
    <lineage>
        <taxon>Bacteria</taxon>
        <taxon>Bacillati</taxon>
        <taxon>Actinomycetota</taxon>
        <taxon>Actinomycetes</taxon>
        <taxon>Streptosporangiales</taxon>
        <taxon>Streptosporangiaceae</taxon>
        <taxon>Streptosporangium</taxon>
    </lineage>
</organism>
<dbReference type="NCBIfam" id="TIGR03351">
    <property type="entry name" value="PhnX-like"/>
    <property type="match status" value="1"/>
</dbReference>
<dbReference type="Pfam" id="PF00702">
    <property type="entry name" value="Hydrolase"/>
    <property type="match status" value="1"/>
</dbReference>
<dbReference type="EMBL" id="BAABAQ010000013">
    <property type="protein sequence ID" value="GAA4204106.1"/>
    <property type="molecule type" value="Genomic_DNA"/>
</dbReference>
<sequence>MAVIAAPPVPGGAEEKRPPVFELAALDMAGTTVQEGGAVYRAVAEAVEARLGRPVPGDVLHRWTGTSKDEAIAGLLTDLDGSAPAETVAEVYAGFVERLTAAYAATPPTAIPGAAEAIGELRAAGVKVVLQTGYSRDIAESILDALGWTVGETVDGLVANDDVPLSRPAPYLVFRAMELVRVTEVGRVLVAGDTPNDLAAGRNAGAGFVVGVLTGAAGAADLGGHRHTHLLESVASLPSLL</sequence>
<dbReference type="PANTHER" id="PTHR43434:SF19">
    <property type="entry name" value="PHOSPHONOACETALDEHYDE HYDROLASE"/>
    <property type="match status" value="1"/>
</dbReference>
<dbReference type="Gene3D" id="3.40.50.1000">
    <property type="entry name" value="HAD superfamily/HAD-like"/>
    <property type="match status" value="1"/>
</dbReference>
<reference evidence="2" key="1">
    <citation type="journal article" date="2019" name="Int. J. Syst. Evol. Microbiol.">
        <title>The Global Catalogue of Microorganisms (GCM) 10K type strain sequencing project: providing services to taxonomists for standard genome sequencing and annotation.</title>
        <authorList>
            <consortium name="The Broad Institute Genomics Platform"/>
            <consortium name="The Broad Institute Genome Sequencing Center for Infectious Disease"/>
            <person name="Wu L."/>
            <person name="Ma J."/>
        </authorList>
    </citation>
    <scope>NUCLEOTIDE SEQUENCE [LARGE SCALE GENOMIC DNA]</scope>
    <source>
        <strain evidence="2">JCM 17388</strain>
    </source>
</reference>
<dbReference type="InterPro" id="IPR050155">
    <property type="entry name" value="HAD-like_hydrolase_sf"/>
</dbReference>
<dbReference type="InterPro" id="IPR036412">
    <property type="entry name" value="HAD-like_sf"/>
</dbReference>
<comment type="caution">
    <text evidence="1">The sequence shown here is derived from an EMBL/GenBank/DDBJ whole genome shotgun (WGS) entry which is preliminary data.</text>
</comment>
<dbReference type="RefSeq" id="WP_344921756.1">
    <property type="nucleotide sequence ID" value="NZ_BAABAQ010000013.1"/>
</dbReference>
<evidence type="ECO:0000313" key="1">
    <source>
        <dbReference type="EMBL" id="GAA4204106.1"/>
    </source>
</evidence>
<evidence type="ECO:0000313" key="2">
    <source>
        <dbReference type="Proteomes" id="UP001501251"/>
    </source>
</evidence>
<protein>
    <submittedName>
        <fullName evidence="1">Phosphonatase-like hydrolase</fullName>
    </submittedName>
</protein>
<gene>
    <name evidence="1" type="ORF">GCM10022252_62760</name>
</gene>
<dbReference type="InterPro" id="IPR022468">
    <property type="entry name" value="PhnX-like"/>
</dbReference>
<dbReference type="Proteomes" id="UP001501251">
    <property type="component" value="Unassembled WGS sequence"/>
</dbReference>
<keyword evidence="2" id="KW-1185">Reference proteome</keyword>
<dbReference type="SUPFAM" id="SSF56784">
    <property type="entry name" value="HAD-like"/>
    <property type="match status" value="1"/>
</dbReference>
<proteinExistence type="predicted"/>
<dbReference type="SFLD" id="SFLDG01129">
    <property type="entry name" value="C1.5:_HAD__Beta-PGM__Phosphata"/>
    <property type="match status" value="1"/>
</dbReference>